<evidence type="ECO:0000313" key="2">
    <source>
        <dbReference type="Proteomes" id="UP000293562"/>
    </source>
</evidence>
<reference evidence="1 2" key="1">
    <citation type="submission" date="2019-02" db="EMBL/GenBank/DDBJ databases">
        <title>Genomic Encyclopedia of Type Strains, Phase IV (KMG-IV): sequencing the most valuable type-strain genomes for metagenomic binning, comparative biology and taxonomic classification.</title>
        <authorList>
            <person name="Goeker M."/>
        </authorList>
    </citation>
    <scope>NUCLEOTIDE SEQUENCE [LARGE SCALE GENOMIC DNA]</scope>
    <source>
        <strain evidence="1 2">DSM 28825</strain>
    </source>
</reference>
<dbReference type="EMBL" id="SHKN01000001">
    <property type="protein sequence ID" value="RZT95935.1"/>
    <property type="molecule type" value="Genomic_DNA"/>
</dbReference>
<name>A0A4V2FSX4_9BACT</name>
<dbReference type="AlphaFoldDB" id="A0A4V2FSX4"/>
<dbReference type="PROSITE" id="PS51257">
    <property type="entry name" value="PROKAR_LIPOPROTEIN"/>
    <property type="match status" value="1"/>
</dbReference>
<comment type="caution">
    <text evidence="1">The sequence shown here is derived from an EMBL/GenBank/DDBJ whole genome shotgun (WGS) entry which is preliminary data.</text>
</comment>
<sequence>MRTILPLSFITLSMLFFSCQKESEHLEYVDENEALVEKLKEVNGDARTYNYDFKILEEPKAEGVNFYMPTLIPEALTSIPEEMKNAIHLPSVGDFPFTPGTEKANIVTFWNKSNKLVFQIQIAYFEEDVEYKANNQDFLIISATQLPDNPFVDTASENDPIDLWIEEFKMDGPSEPVDVRIYQKLELTSELPLFYKDRFRNWSSMYPYYSFDSSKNYIEHTSTGASIYYAWHDGIIFQIGYKFSDDTIDAETIARKIILGSSL</sequence>
<dbReference type="Proteomes" id="UP000293562">
    <property type="component" value="Unassembled WGS sequence"/>
</dbReference>
<proteinExistence type="predicted"/>
<keyword evidence="2" id="KW-1185">Reference proteome</keyword>
<protein>
    <submittedName>
        <fullName evidence="1">Uncharacterized protein</fullName>
    </submittedName>
</protein>
<dbReference type="OrthoDB" id="1116171at2"/>
<gene>
    <name evidence="1" type="ORF">EV201_0563</name>
</gene>
<organism evidence="1 2">
    <name type="scientific">Ancylomarina subtilis</name>
    <dbReference type="NCBI Taxonomy" id="1639035"/>
    <lineage>
        <taxon>Bacteria</taxon>
        <taxon>Pseudomonadati</taxon>
        <taxon>Bacteroidota</taxon>
        <taxon>Bacteroidia</taxon>
        <taxon>Marinilabiliales</taxon>
        <taxon>Marinifilaceae</taxon>
        <taxon>Ancylomarina</taxon>
    </lineage>
</organism>
<dbReference type="RefSeq" id="WP_130305856.1">
    <property type="nucleotide sequence ID" value="NZ_SHKN01000001.1"/>
</dbReference>
<accession>A0A4V2FSX4</accession>
<evidence type="ECO:0000313" key="1">
    <source>
        <dbReference type="EMBL" id="RZT95935.1"/>
    </source>
</evidence>